<protein>
    <submittedName>
        <fullName evidence="2">Uncharacterized protein LOC106119610</fullName>
    </submittedName>
</protein>
<proteinExistence type="predicted"/>
<evidence type="ECO:0000313" key="2">
    <source>
        <dbReference type="RefSeq" id="XP_013170106.1"/>
    </source>
</evidence>
<organism evidence="2">
    <name type="scientific">Papilio xuthus</name>
    <name type="common">Asian swallowtail butterfly</name>
    <dbReference type="NCBI Taxonomy" id="66420"/>
    <lineage>
        <taxon>Eukaryota</taxon>
        <taxon>Metazoa</taxon>
        <taxon>Ecdysozoa</taxon>
        <taxon>Arthropoda</taxon>
        <taxon>Hexapoda</taxon>
        <taxon>Insecta</taxon>
        <taxon>Pterygota</taxon>
        <taxon>Neoptera</taxon>
        <taxon>Endopterygota</taxon>
        <taxon>Lepidoptera</taxon>
        <taxon>Glossata</taxon>
        <taxon>Ditrysia</taxon>
        <taxon>Papilionoidea</taxon>
        <taxon>Papilionidae</taxon>
        <taxon>Papilioninae</taxon>
        <taxon>Papilio</taxon>
    </lineage>
</organism>
<accession>A0AAJ6ZD76</accession>
<dbReference type="Proteomes" id="UP000694872">
    <property type="component" value="Unplaced"/>
</dbReference>
<evidence type="ECO:0000256" key="1">
    <source>
        <dbReference type="SAM" id="SignalP"/>
    </source>
</evidence>
<feature type="chain" id="PRO_5042500130" evidence="1">
    <location>
        <begin position="20"/>
        <end position="235"/>
    </location>
</feature>
<dbReference type="RefSeq" id="XP_013170106.1">
    <property type="nucleotide sequence ID" value="XM_013314652.1"/>
</dbReference>
<reference evidence="2" key="1">
    <citation type="submission" date="2025-08" db="UniProtKB">
        <authorList>
            <consortium name="RefSeq"/>
        </authorList>
    </citation>
    <scope>IDENTIFICATION</scope>
</reference>
<feature type="signal peptide" evidence="1">
    <location>
        <begin position="1"/>
        <end position="19"/>
    </location>
</feature>
<sequence length="235" mass="27351">MKLVIGIVIFCIMSKCIHSHHDYGDYYKRAPDDGYQNIPQADYLSNPDAYPVSNNYNYMPEECICSCDICYSNPKECCMEYCTKCTEENRPELLYYPYPYYIINSPSPSIPKPTEAQIKIETTITTTTQATTTETEEGLEQTPIARMDNEGISEDAIQESYIKELLENARYNKKDDKVRLTSLRRTKPRWMPKFGIVPIPDQLAENLMLKIRNMKVLHPEKDTIRRIESIYPRSE</sequence>
<gene>
    <name evidence="2" type="primary">LOC106119610</name>
</gene>
<dbReference type="AlphaFoldDB" id="A0AAJ6ZD76"/>
<dbReference type="GeneID" id="106119610"/>
<dbReference type="KEGG" id="pxu:106119610"/>
<name>A0AAJ6ZD76_PAPXU</name>
<keyword evidence="1" id="KW-0732">Signal</keyword>